<proteinExistence type="predicted"/>
<gene>
    <name evidence="8" type="ORF">V4D30_06665</name>
</gene>
<dbReference type="GO" id="GO:0046872">
    <property type="term" value="F:metal ion binding"/>
    <property type="evidence" value="ECO:0007669"/>
    <property type="project" value="UniProtKB-KW"/>
</dbReference>
<dbReference type="GO" id="GO:0016491">
    <property type="term" value="F:oxidoreductase activity"/>
    <property type="evidence" value="ECO:0007669"/>
    <property type="project" value="UniProtKB-ARBA"/>
</dbReference>
<organism evidence="8">
    <name type="scientific">Thermodesulfovibrio autotrophicus</name>
    <dbReference type="NCBI Taxonomy" id="3118333"/>
    <lineage>
        <taxon>Bacteria</taxon>
        <taxon>Pseudomonadati</taxon>
        <taxon>Nitrospirota</taxon>
        <taxon>Thermodesulfovibrionia</taxon>
        <taxon>Thermodesulfovibrionales</taxon>
        <taxon>Thermodesulfovibrionaceae</taxon>
        <taxon>Thermodesulfovibrio</taxon>
    </lineage>
</organism>
<dbReference type="PANTHER" id="PTHR32479:SF20">
    <property type="entry name" value="GLYCOLATE OXIDASE IRON-SULFUR SUBUNIT"/>
    <property type="match status" value="1"/>
</dbReference>
<reference evidence="8" key="1">
    <citation type="submission" date="2024-01" db="EMBL/GenBank/DDBJ databases">
        <title>The first autotrophic representatives of the genus Thermodesulfovibrio.</title>
        <authorList>
            <person name="Maltseva A.I."/>
            <person name="Elcheninov A.G."/>
            <person name="Kublanov I.V."/>
            <person name="Lebedinsky A.V."/>
            <person name="Frolov E.N."/>
        </authorList>
    </citation>
    <scope>NUCLEOTIDE SEQUENCE</scope>
    <source>
        <strain evidence="8">3907-1M</strain>
    </source>
</reference>
<keyword evidence="1" id="KW-0004">4Fe-4S</keyword>
<feature type="domain" description="Cysteine-rich" evidence="7">
    <location>
        <begin position="194"/>
        <end position="273"/>
    </location>
</feature>
<keyword evidence="6" id="KW-1133">Transmembrane helix</keyword>
<protein>
    <submittedName>
        <fullName evidence="8">(Fe-S)-binding protein</fullName>
    </submittedName>
</protein>
<dbReference type="EMBL" id="CP144373">
    <property type="protein sequence ID" value="XCH46016.1"/>
    <property type="molecule type" value="Genomic_DNA"/>
</dbReference>
<keyword evidence="6" id="KW-0812">Transmembrane</keyword>
<keyword evidence="4" id="KW-0408">Iron</keyword>
<dbReference type="AlphaFoldDB" id="A0AAU8GXK1"/>
<feature type="transmembrane region" description="Helical" evidence="6">
    <location>
        <begin position="16"/>
        <end position="35"/>
    </location>
</feature>
<evidence type="ECO:0000259" key="7">
    <source>
        <dbReference type="Pfam" id="PF02754"/>
    </source>
</evidence>
<evidence type="ECO:0000256" key="6">
    <source>
        <dbReference type="SAM" id="Phobius"/>
    </source>
</evidence>
<sequence length="302" mass="34910">MIYKTRAMAKKGFLQYLFRYFSLYPGIFFSIFSIMNRFKNLLKTKNLPYLNRFPTLNIKQQSSFLQVYSKLKPRGRIALFSGCSSQYLMPSITEALIYILNWLNYEVIVPKQHCCGAPLLSAGFEKEAKKLARKNLEIYKSFNIDGIITPCPTCAHFIRDVYKEITGEGLNVLKFADLFEENLKEFKGDDRSNVFFHISCHTSNYVNDSDKTLKLLKKFGINAEKKTGCCGFGGLFSFLFEKQSMDILRKKVLEYEKADMIISSCPNCIIQFKSAMKDKKILHYAEVIQKILFKGEKYGRAL</sequence>
<evidence type="ECO:0000256" key="5">
    <source>
        <dbReference type="ARBA" id="ARBA00023014"/>
    </source>
</evidence>
<dbReference type="Pfam" id="PF02754">
    <property type="entry name" value="CCG"/>
    <property type="match status" value="2"/>
</dbReference>
<accession>A0AAU8GXK1</accession>
<feature type="domain" description="Cysteine-rich" evidence="7">
    <location>
        <begin position="77"/>
        <end position="158"/>
    </location>
</feature>
<name>A0AAU8GXK1_9BACT</name>
<dbReference type="KEGG" id="taut:V4D30_06665"/>
<evidence type="ECO:0000256" key="3">
    <source>
        <dbReference type="ARBA" id="ARBA00022737"/>
    </source>
</evidence>
<evidence type="ECO:0000256" key="2">
    <source>
        <dbReference type="ARBA" id="ARBA00022723"/>
    </source>
</evidence>
<dbReference type="InterPro" id="IPR004017">
    <property type="entry name" value="Cys_rich_dom"/>
</dbReference>
<dbReference type="PANTHER" id="PTHR32479">
    <property type="entry name" value="GLYCOLATE OXIDASE IRON-SULFUR SUBUNIT"/>
    <property type="match status" value="1"/>
</dbReference>
<keyword evidence="6" id="KW-0472">Membrane</keyword>
<evidence type="ECO:0000313" key="8">
    <source>
        <dbReference type="EMBL" id="XCH46016.1"/>
    </source>
</evidence>
<keyword evidence="3" id="KW-0677">Repeat</keyword>
<dbReference type="RefSeq" id="WP_353685163.1">
    <property type="nucleotide sequence ID" value="NZ_CP144373.1"/>
</dbReference>
<dbReference type="GO" id="GO:0051539">
    <property type="term" value="F:4 iron, 4 sulfur cluster binding"/>
    <property type="evidence" value="ECO:0007669"/>
    <property type="project" value="UniProtKB-KW"/>
</dbReference>
<evidence type="ECO:0000256" key="1">
    <source>
        <dbReference type="ARBA" id="ARBA00022485"/>
    </source>
</evidence>
<keyword evidence="5" id="KW-0411">Iron-sulfur</keyword>
<keyword evidence="2" id="KW-0479">Metal-binding</keyword>
<evidence type="ECO:0000256" key="4">
    <source>
        <dbReference type="ARBA" id="ARBA00023004"/>
    </source>
</evidence>